<comment type="caution">
    <text evidence="3">The sequence shown here is derived from an EMBL/GenBank/DDBJ whole genome shotgun (WGS) entry which is preliminary data.</text>
</comment>
<dbReference type="InterPro" id="IPR012340">
    <property type="entry name" value="NA-bd_OB-fold"/>
</dbReference>
<dbReference type="InterPro" id="IPR022002">
    <property type="entry name" value="ChsH2_Znr"/>
</dbReference>
<dbReference type="Gene3D" id="3.40.47.10">
    <property type="match status" value="1"/>
</dbReference>
<dbReference type="PANTHER" id="PTHR34075:SF5">
    <property type="entry name" value="BLR3430 PROTEIN"/>
    <property type="match status" value="1"/>
</dbReference>
<dbReference type="Gene3D" id="6.10.30.10">
    <property type="match status" value="1"/>
</dbReference>
<gene>
    <name evidence="3" type="ORF">S01H1_05185</name>
</gene>
<dbReference type="InterPro" id="IPR002878">
    <property type="entry name" value="ChsH2_C"/>
</dbReference>
<feature type="domain" description="ChsH2 rubredoxin-like zinc ribbon" evidence="2">
    <location>
        <begin position="182"/>
        <end position="210"/>
    </location>
</feature>
<dbReference type="SUPFAM" id="SSF50249">
    <property type="entry name" value="Nucleic acid-binding proteins"/>
    <property type="match status" value="1"/>
</dbReference>
<reference evidence="3" key="1">
    <citation type="journal article" date="2014" name="Front. Microbiol.">
        <title>High frequency of phylogenetically diverse reductive dehalogenase-homologous genes in deep subseafloor sedimentary metagenomes.</title>
        <authorList>
            <person name="Kawai M."/>
            <person name="Futagami T."/>
            <person name="Toyoda A."/>
            <person name="Takaki Y."/>
            <person name="Nishi S."/>
            <person name="Hori S."/>
            <person name="Arai W."/>
            <person name="Tsubouchi T."/>
            <person name="Morono Y."/>
            <person name="Uchiyama I."/>
            <person name="Ito T."/>
            <person name="Fujiyama A."/>
            <person name="Inagaki F."/>
            <person name="Takami H."/>
        </authorList>
    </citation>
    <scope>NUCLEOTIDE SEQUENCE</scope>
    <source>
        <strain evidence="3">Expedition CK06-06</strain>
    </source>
</reference>
<feature type="domain" description="ChsH2 C-terminal OB-fold" evidence="1">
    <location>
        <begin position="219"/>
        <end position="276"/>
    </location>
</feature>
<dbReference type="InterPro" id="IPR016039">
    <property type="entry name" value="Thiolase-like"/>
</dbReference>
<name>X0RS08_9ZZZZ</name>
<dbReference type="AlphaFoldDB" id="X0RS08"/>
<evidence type="ECO:0000259" key="1">
    <source>
        <dbReference type="Pfam" id="PF01796"/>
    </source>
</evidence>
<dbReference type="EMBL" id="BARS01002702">
    <property type="protein sequence ID" value="GAF71533.1"/>
    <property type="molecule type" value="Genomic_DNA"/>
</dbReference>
<dbReference type="Pfam" id="PF12172">
    <property type="entry name" value="zf-ChsH2"/>
    <property type="match status" value="1"/>
</dbReference>
<evidence type="ECO:0000313" key="3">
    <source>
        <dbReference type="EMBL" id="GAF71533.1"/>
    </source>
</evidence>
<dbReference type="GO" id="GO:0016746">
    <property type="term" value="F:acyltransferase activity"/>
    <property type="evidence" value="ECO:0007669"/>
    <property type="project" value="InterPro"/>
</dbReference>
<evidence type="ECO:0008006" key="4">
    <source>
        <dbReference type="Google" id="ProtNLM"/>
    </source>
</evidence>
<protein>
    <recommendedName>
        <fullName evidence="4">DUF35 domain-containing protein</fullName>
    </recommendedName>
</protein>
<proteinExistence type="predicted"/>
<evidence type="ECO:0000259" key="2">
    <source>
        <dbReference type="Pfam" id="PF12172"/>
    </source>
</evidence>
<accession>X0RS08</accession>
<feature type="non-terminal residue" evidence="3">
    <location>
        <position position="1"/>
    </location>
</feature>
<dbReference type="InterPro" id="IPR052513">
    <property type="entry name" value="Thioester_dehydratase-like"/>
</dbReference>
<dbReference type="Pfam" id="PF01796">
    <property type="entry name" value="OB_ChsH2_C"/>
    <property type="match status" value="1"/>
</dbReference>
<sequence length="296" mass="34137">DVWRADEDKYVRSWEARFNLDEGYFRVMPRAILPLMERDNLTPKDFSQAVFYGPDARRHQELARKLGFDVAQLQDPMFGSLGDTGAAFSLMMLAASLEKAKPGDRIIAASYGNGADALLMEVIEPFKVTHGIESYLERKRMVTDYKVYLRWRQLVEMITGRRRPPTPTPSASAIWRERDQNIRLRGVKCRQCGTIQYPVQRICAKCHAKDDFESYRFSDKQGKLVTFTADYMTPTPDPPVVLSVVNVDGGGRLFVTMTDKDENELKIGMPLEFTFRKLFSMDGIHNYFWKSMPMRF</sequence>
<dbReference type="SUPFAM" id="SSF53901">
    <property type="entry name" value="Thiolase-like"/>
    <property type="match status" value="1"/>
</dbReference>
<dbReference type="PANTHER" id="PTHR34075">
    <property type="entry name" value="BLR3430 PROTEIN"/>
    <property type="match status" value="1"/>
</dbReference>
<organism evidence="3">
    <name type="scientific">marine sediment metagenome</name>
    <dbReference type="NCBI Taxonomy" id="412755"/>
    <lineage>
        <taxon>unclassified sequences</taxon>
        <taxon>metagenomes</taxon>
        <taxon>ecological metagenomes</taxon>
    </lineage>
</organism>